<name>A0A195AYS8_9HYME</name>
<keyword evidence="2" id="KW-1185">Reference proteome</keyword>
<accession>A0A195AYS8</accession>
<reference evidence="1 2" key="1">
    <citation type="submission" date="2015-09" db="EMBL/GenBank/DDBJ databases">
        <title>Atta colombica WGS genome.</title>
        <authorList>
            <person name="Nygaard S."/>
            <person name="Hu H."/>
            <person name="Boomsma J."/>
            <person name="Zhang G."/>
        </authorList>
    </citation>
    <scope>NUCLEOTIDE SEQUENCE [LARGE SCALE GENOMIC DNA]</scope>
    <source>
        <strain evidence="1">Treedump-2</strain>
        <tissue evidence="1">Whole body</tissue>
    </source>
</reference>
<protein>
    <submittedName>
        <fullName evidence="1">Uncharacterized protein</fullName>
    </submittedName>
</protein>
<dbReference type="EMBL" id="KQ976703">
    <property type="protein sequence ID" value="KYM77195.1"/>
    <property type="molecule type" value="Genomic_DNA"/>
</dbReference>
<dbReference type="Proteomes" id="UP000078540">
    <property type="component" value="Unassembled WGS sequence"/>
</dbReference>
<dbReference type="AlphaFoldDB" id="A0A195AYS8"/>
<proteinExistence type="predicted"/>
<gene>
    <name evidence="1" type="ORF">ALC53_12490</name>
</gene>
<evidence type="ECO:0000313" key="2">
    <source>
        <dbReference type="Proteomes" id="UP000078540"/>
    </source>
</evidence>
<organism evidence="1 2">
    <name type="scientific">Atta colombica</name>
    <dbReference type="NCBI Taxonomy" id="520822"/>
    <lineage>
        <taxon>Eukaryota</taxon>
        <taxon>Metazoa</taxon>
        <taxon>Ecdysozoa</taxon>
        <taxon>Arthropoda</taxon>
        <taxon>Hexapoda</taxon>
        <taxon>Insecta</taxon>
        <taxon>Pterygota</taxon>
        <taxon>Neoptera</taxon>
        <taxon>Endopterygota</taxon>
        <taxon>Hymenoptera</taxon>
        <taxon>Apocrita</taxon>
        <taxon>Aculeata</taxon>
        <taxon>Formicoidea</taxon>
        <taxon>Formicidae</taxon>
        <taxon>Myrmicinae</taxon>
        <taxon>Atta</taxon>
    </lineage>
</organism>
<sequence length="77" mass="8684">MGLPRRLAMFRSTNPRGTVGNVFENPLRSTSNFSTARDLVVTLYLIGFITLRLTGVIRPYTLQFPGYNPSYLLQTDS</sequence>
<evidence type="ECO:0000313" key="1">
    <source>
        <dbReference type="EMBL" id="KYM77195.1"/>
    </source>
</evidence>